<accession>A0ABY2RSG4</accession>
<evidence type="ECO:0000256" key="1">
    <source>
        <dbReference type="SAM" id="Phobius"/>
    </source>
</evidence>
<dbReference type="Proteomes" id="UP000309992">
    <property type="component" value="Unassembled WGS sequence"/>
</dbReference>
<evidence type="ECO:0000313" key="3">
    <source>
        <dbReference type="Proteomes" id="UP000309992"/>
    </source>
</evidence>
<feature type="transmembrane region" description="Helical" evidence="1">
    <location>
        <begin position="100"/>
        <end position="123"/>
    </location>
</feature>
<feature type="transmembrane region" description="Helical" evidence="1">
    <location>
        <begin position="157"/>
        <end position="176"/>
    </location>
</feature>
<evidence type="ECO:0000313" key="2">
    <source>
        <dbReference type="EMBL" id="TKG58456.1"/>
    </source>
</evidence>
<feature type="transmembrane region" description="Helical" evidence="1">
    <location>
        <begin position="237"/>
        <end position="259"/>
    </location>
</feature>
<protein>
    <recommendedName>
        <fullName evidence="4">ABC transporter permease</fullName>
    </recommendedName>
</protein>
<feature type="transmembrane region" description="Helical" evidence="1">
    <location>
        <begin position="129"/>
        <end position="150"/>
    </location>
</feature>
<organism evidence="2 3">
    <name type="scientific">Prauserella endophytica</name>
    <dbReference type="NCBI Taxonomy" id="1592324"/>
    <lineage>
        <taxon>Bacteria</taxon>
        <taxon>Bacillati</taxon>
        <taxon>Actinomycetota</taxon>
        <taxon>Actinomycetes</taxon>
        <taxon>Pseudonocardiales</taxon>
        <taxon>Pseudonocardiaceae</taxon>
        <taxon>Prauserella</taxon>
        <taxon>Prauserella coralliicola group</taxon>
    </lineage>
</organism>
<feature type="transmembrane region" description="Helical" evidence="1">
    <location>
        <begin position="203"/>
        <end position="225"/>
    </location>
</feature>
<comment type="caution">
    <text evidence="2">The sequence shown here is derived from an EMBL/GenBank/DDBJ whole genome shotgun (WGS) entry which is preliminary data.</text>
</comment>
<keyword evidence="3" id="KW-1185">Reference proteome</keyword>
<gene>
    <name evidence="2" type="ORF">FCN18_37885</name>
</gene>
<proteinExistence type="predicted"/>
<reference evidence="2 3" key="1">
    <citation type="journal article" date="2015" name="Antonie Van Leeuwenhoek">
        <title>Prauserella endophytica sp. nov., an endophytic actinobacterium isolated from Tamarix taklamakanensis.</title>
        <authorList>
            <person name="Liu J.M."/>
            <person name="Habden X."/>
            <person name="Guo L."/>
            <person name="Tuo L."/>
            <person name="Jiang Z.K."/>
            <person name="Liu S.W."/>
            <person name="Liu X.F."/>
            <person name="Chen L."/>
            <person name="Li R.F."/>
            <person name="Zhang Y.Q."/>
            <person name="Sun C.H."/>
        </authorList>
    </citation>
    <scope>NUCLEOTIDE SEQUENCE [LARGE SCALE GENOMIC DNA]</scope>
    <source>
        <strain evidence="2 3">CGMCC 4.7182</strain>
    </source>
</reference>
<keyword evidence="1" id="KW-1133">Transmembrane helix</keyword>
<sequence length="428" mass="45987">MRALLRSVSGWPLGRLAVLQPSLVIIAVVLAQTWPRLAWPWQEWIQTSQQFHEQLLLAAPIAAAAATYYAGRHAAPDRIASQPWAPRAGMPIVLRHLRTLTIAFTISYLLGLLPLVAVTVASADYGGPHVLIMLTGVVGLVAAITVGYLIGVLAGTAWLAPITLVVTFVLMQSPHIEAALSAVTPVTHVPAALGETESVPLTWYRLGLFTLISVVAAVVAARALARQHRWKVPSPTTAAAAALTALAVAVPLVSAPRLVTAEPAHPRLCRDVSGIEVCVHAGHRSQLPEIANAVTRVRQVTGEGTWDLRRLRDTALATPVEDPRRPEATTGWIPIFPTNDLGYYAASAVAYSLSGLDNCDIGDSGEVSEQFSLAAELGDRLVRDAGFGLSPAEPSGRFDEISVMQLRDWMRHHREMIHGCQLTTDQLP</sequence>
<dbReference type="RefSeq" id="WP_116051719.1">
    <property type="nucleotide sequence ID" value="NZ_SWMS01000053.1"/>
</dbReference>
<evidence type="ECO:0008006" key="4">
    <source>
        <dbReference type="Google" id="ProtNLM"/>
    </source>
</evidence>
<dbReference type="EMBL" id="SWMS01000053">
    <property type="protein sequence ID" value="TKG58456.1"/>
    <property type="molecule type" value="Genomic_DNA"/>
</dbReference>
<keyword evidence="1" id="KW-0812">Transmembrane</keyword>
<name>A0ABY2RSG4_9PSEU</name>
<keyword evidence="1" id="KW-0472">Membrane</keyword>
<feature type="transmembrane region" description="Helical" evidence="1">
    <location>
        <begin position="55"/>
        <end position="71"/>
    </location>
</feature>